<dbReference type="Proteomes" id="UP000605970">
    <property type="component" value="Unassembled WGS sequence"/>
</dbReference>
<evidence type="ECO:0000256" key="3">
    <source>
        <dbReference type="ARBA" id="ARBA00004775"/>
    </source>
</evidence>
<dbReference type="GO" id="GO:0016020">
    <property type="term" value="C:membrane"/>
    <property type="evidence" value="ECO:0007669"/>
    <property type="project" value="UniProtKB-SubCell"/>
</dbReference>
<dbReference type="EMBL" id="JABEBT010000024">
    <property type="protein sequence ID" value="KAF7637004.1"/>
    <property type="molecule type" value="Genomic_DNA"/>
</dbReference>
<keyword evidence="7" id="KW-0808">Transferase</keyword>
<dbReference type="Pfam" id="PF02077">
    <property type="entry name" value="SURF4"/>
    <property type="match status" value="1"/>
</dbReference>
<keyword evidence="8 14" id="KW-0812">Transmembrane</keyword>
<evidence type="ECO:0000256" key="4">
    <source>
        <dbReference type="ARBA" id="ARBA00006945"/>
    </source>
</evidence>
<dbReference type="GO" id="GO:0006047">
    <property type="term" value="P:UDP-N-acetylglucosamine metabolic process"/>
    <property type="evidence" value="ECO:0007669"/>
    <property type="project" value="TreeGrafter"/>
</dbReference>
<feature type="transmembrane region" description="Helical" evidence="14">
    <location>
        <begin position="327"/>
        <end position="348"/>
    </location>
</feature>
<dbReference type="InterPro" id="IPR035490">
    <property type="entry name" value="GlmS/FrlB_SIS"/>
</dbReference>
<dbReference type="FunFam" id="3.40.50.10490:FF:000002">
    <property type="entry name" value="Glutamine--fructose-6-phosphate aminotransferase [isomerizing]"/>
    <property type="match status" value="1"/>
</dbReference>
<comment type="caution">
    <text evidence="17">The sequence shown here is derived from an EMBL/GenBank/DDBJ whole genome shotgun (WGS) entry which is preliminary data.</text>
</comment>
<dbReference type="FunFam" id="3.40.50.10490:FF:000001">
    <property type="entry name" value="Glutamine--fructose-6-phosphate aminotransferase [isomerizing]"/>
    <property type="match status" value="1"/>
</dbReference>
<dbReference type="InterPro" id="IPR001347">
    <property type="entry name" value="SIS_dom"/>
</dbReference>
<comment type="pathway">
    <text evidence="3">Nucleotide-sugar biosynthesis; UDP-N-acetyl-alpha-D-glucosamine biosynthesis; alpha-D-glucosamine 6-phosphate from D-fructose 6-phosphate: step 1/1.</text>
</comment>
<name>A0A8S9ZUU2_9BILA</name>
<keyword evidence="9" id="KW-0677">Repeat</keyword>
<dbReference type="GO" id="GO:0046349">
    <property type="term" value="P:amino sugar biosynthetic process"/>
    <property type="evidence" value="ECO:0007669"/>
    <property type="project" value="UniProtKB-ARBA"/>
</dbReference>
<dbReference type="Pfam" id="PF01380">
    <property type="entry name" value="SIS"/>
    <property type="match status" value="2"/>
</dbReference>
<dbReference type="NCBIfam" id="NF001484">
    <property type="entry name" value="PRK00331.1"/>
    <property type="match status" value="1"/>
</dbReference>
<dbReference type="AlphaFoldDB" id="A0A8S9ZUU2"/>
<comment type="catalytic activity">
    <reaction evidence="1">
        <text>D-fructose 6-phosphate + L-glutamine = D-glucosamine 6-phosphate + L-glutamate</text>
        <dbReference type="Rhea" id="RHEA:13237"/>
        <dbReference type="ChEBI" id="CHEBI:29985"/>
        <dbReference type="ChEBI" id="CHEBI:58359"/>
        <dbReference type="ChEBI" id="CHEBI:58725"/>
        <dbReference type="ChEBI" id="CHEBI:61527"/>
        <dbReference type="EC" id="2.6.1.16"/>
    </reaction>
</comment>
<dbReference type="PROSITE" id="PS51278">
    <property type="entry name" value="GATASE_TYPE_2"/>
    <property type="match status" value="1"/>
</dbReference>
<evidence type="ECO:0000256" key="1">
    <source>
        <dbReference type="ARBA" id="ARBA00001031"/>
    </source>
</evidence>
<dbReference type="PROSITE" id="PS51464">
    <property type="entry name" value="SIS"/>
    <property type="match status" value="2"/>
</dbReference>
<evidence type="ECO:0000259" key="15">
    <source>
        <dbReference type="PROSITE" id="PS51278"/>
    </source>
</evidence>
<sequence length="1188" mass="136416">MAVLPMNENKINLNLFVQRFSKIRFEIENRDSHVWNWFRANHLDQFIFDRCSRNTAKLLPTTPFSSITYSLQATLSTQPCGSCDYDSTKPAPNWPSLHPPPRNLETRERGQFTRVEGTPNARRSSNNVVPPRNSVFVNNNTSLTSFNKQRTRNSTEKTSQRKVQQIKTTSKPERNINDYNNLIKQKQLELQERERLIREREDRQRQNEEKQRRYWQEQQQKLQKQQQQIYTEFDFGKTDKWRFECRYGAHTRQFSYFEQSASQEEDNDSEEKSKELRIMLTLFYDIQRKFCLTLHDFFWYLHSLKMGFRMWIQWDDQRDYMQESWSLGWFLACTFVIFNFFGQLIPVVMIMIRKYVGIACSVLAAVVLMQTVAYHIIWDLKFLARNIAVFGGLVLLYAETLEERKSLFAGVPQMNDDNKPKSYMILTGRILLVFMFLSLIHFDLSFFKIIELSVGVVLMVLVTIGYKTKVSLFLIWNILVLFFVAMSFCNVSFFLVIRFEFMVKLLVDGIAIDSNNNSTDSNNDVGVFRKTGKVDALYDHIKDAKDLDMEVTYTDFVVVHNGILTNYKDIKGYLEQKGHKFESETDTEVIAKLVQHIYERHPTFSFRQIVEMAIQQLEGAFALAFKSRHYPGQLVAARRGSPLLVGIKSESRLSTNHFPVYYSKDSGVREWREEINHFIVKGGKSDKNDQCYALGKSINLDESDGHQPLNTPPAGVHSFSCGFTGEILTSTAHKSSGLANQEGTPRSIRPFDTTNWEVEYFVASDASAIIEHTRQVIYLEDDDIAFVEDGALSIHRVKRDGEGQPEEQTREVQRLTMELQQIMRGDYKTFMQKEIFEQPESVVNTMRGRVLHESGTIVLGGIKEFMNDIRRCRRLIMIACGTSYNSALACRQLMEEQTELPVVVELASDFLDRETPIFRDDVCFFISQSGETADTLMALRYCKPRGALTIGITNTVGSSICRETHCGVHINAGPEIGVASTKAYTSQSIALVMFALSMSDDRISLQKRRTEIIEGLKAISDQIKQVLVIDKQVLEIAQKIYKEKSILVMGRGYNFATCLEGALKIKELSYMHCEGILSGELKHGPLAMVDENKCIVMIICNDNVYTRSLNAMQQVMARGGRPIVIADETVPDSELVDVQHIIRVPKTADCLQNILSVIPLQLLAYHVANLNGFNVDRPRNLAKSVTVE</sequence>
<dbReference type="SUPFAM" id="SSF53697">
    <property type="entry name" value="SIS domain"/>
    <property type="match status" value="1"/>
</dbReference>
<keyword evidence="18" id="KW-1185">Reference proteome</keyword>
<feature type="transmembrane region" description="Helical" evidence="14">
    <location>
        <begin position="446"/>
        <end position="466"/>
    </location>
</feature>
<accession>A0A8S9ZUU2</accession>
<feature type="transmembrane region" description="Helical" evidence="14">
    <location>
        <begin position="383"/>
        <end position="401"/>
    </location>
</feature>
<keyword evidence="10" id="KW-0315">Glutamine amidotransferase</keyword>
<evidence type="ECO:0000256" key="2">
    <source>
        <dbReference type="ARBA" id="ARBA00004141"/>
    </source>
</evidence>
<evidence type="ECO:0000313" key="18">
    <source>
        <dbReference type="Proteomes" id="UP000605970"/>
    </source>
</evidence>
<evidence type="ECO:0000256" key="13">
    <source>
        <dbReference type="SAM" id="MobiDB-lite"/>
    </source>
</evidence>
<dbReference type="GO" id="GO:0097367">
    <property type="term" value="F:carbohydrate derivative binding"/>
    <property type="evidence" value="ECO:0007669"/>
    <property type="project" value="InterPro"/>
</dbReference>
<keyword evidence="6" id="KW-0032">Aminotransferase</keyword>
<dbReference type="PANTHER" id="PTHR10937:SF0">
    <property type="entry name" value="GLUTAMINE--FRUCTOSE-6-PHOSPHATE TRANSAMINASE (ISOMERIZING)"/>
    <property type="match status" value="1"/>
</dbReference>
<dbReference type="GO" id="GO:0006487">
    <property type="term" value="P:protein N-linked glycosylation"/>
    <property type="evidence" value="ECO:0007669"/>
    <property type="project" value="TreeGrafter"/>
</dbReference>
<proteinExistence type="inferred from homology"/>
<comment type="similarity">
    <text evidence="4">Belongs to the SURF4 family.</text>
</comment>
<feature type="compositionally biased region" description="Polar residues" evidence="13">
    <location>
        <begin position="135"/>
        <end position="148"/>
    </location>
</feature>
<evidence type="ECO:0000256" key="14">
    <source>
        <dbReference type="SAM" id="Phobius"/>
    </source>
</evidence>
<dbReference type="Gene3D" id="3.40.50.10490">
    <property type="entry name" value="Glucose-6-phosphate isomerase like protein, domain 1"/>
    <property type="match status" value="2"/>
</dbReference>
<dbReference type="CDD" id="cd05008">
    <property type="entry name" value="SIS_GlmS_GlmD_1"/>
    <property type="match status" value="1"/>
</dbReference>
<comment type="subcellular location">
    <subcellularLocation>
        <location evidence="2">Membrane</location>
        <topology evidence="2">Multi-pass membrane protein</topology>
    </subcellularLocation>
</comment>
<dbReference type="InterPro" id="IPR017932">
    <property type="entry name" value="GATase_2_dom"/>
</dbReference>
<dbReference type="Gene3D" id="3.60.20.10">
    <property type="entry name" value="Glutamine Phosphoribosylpyrophosphate, subunit 1, domain 1"/>
    <property type="match status" value="1"/>
</dbReference>
<dbReference type="SUPFAM" id="SSF56235">
    <property type="entry name" value="N-terminal nucleophile aminohydrolases (Ntn hydrolases)"/>
    <property type="match status" value="1"/>
</dbReference>
<dbReference type="CDD" id="cd05009">
    <property type="entry name" value="SIS_GlmS_GlmD_2"/>
    <property type="match status" value="1"/>
</dbReference>
<dbReference type="EC" id="2.6.1.16" evidence="5"/>
<organism evidence="17 18">
    <name type="scientific">Meloidogyne graminicola</name>
    <dbReference type="NCBI Taxonomy" id="189291"/>
    <lineage>
        <taxon>Eukaryota</taxon>
        <taxon>Metazoa</taxon>
        <taxon>Ecdysozoa</taxon>
        <taxon>Nematoda</taxon>
        <taxon>Chromadorea</taxon>
        <taxon>Rhabditida</taxon>
        <taxon>Tylenchina</taxon>
        <taxon>Tylenchomorpha</taxon>
        <taxon>Tylenchoidea</taxon>
        <taxon>Meloidogynidae</taxon>
        <taxon>Meloidogyninae</taxon>
        <taxon>Meloidogyne</taxon>
    </lineage>
</organism>
<evidence type="ECO:0000256" key="5">
    <source>
        <dbReference type="ARBA" id="ARBA00012916"/>
    </source>
</evidence>
<evidence type="ECO:0000256" key="7">
    <source>
        <dbReference type="ARBA" id="ARBA00022679"/>
    </source>
</evidence>
<dbReference type="OrthoDB" id="15235at2759"/>
<feature type="transmembrane region" description="Helical" evidence="14">
    <location>
        <begin position="422"/>
        <end position="440"/>
    </location>
</feature>
<dbReference type="NCBIfam" id="TIGR01135">
    <property type="entry name" value="glmS"/>
    <property type="match status" value="1"/>
</dbReference>
<dbReference type="InterPro" id="IPR002995">
    <property type="entry name" value="Surf4"/>
</dbReference>
<evidence type="ECO:0000313" key="17">
    <source>
        <dbReference type="EMBL" id="KAF7637004.1"/>
    </source>
</evidence>
<dbReference type="InterPro" id="IPR029055">
    <property type="entry name" value="Ntn_hydrolases_N"/>
</dbReference>
<feature type="region of interest" description="Disordered" evidence="13">
    <location>
        <begin position="114"/>
        <end position="177"/>
    </location>
</feature>
<evidence type="ECO:0000256" key="12">
    <source>
        <dbReference type="ARBA" id="ARBA00023136"/>
    </source>
</evidence>
<evidence type="ECO:0000256" key="8">
    <source>
        <dbReference type="ARBA" id="ARBA00022692"/>
    </source>
</evidence>
<dbReference type="InterPro" id="IPR035466">
    <property type="entry name" value="GlmS/AgaS_SIS"/>
</dbReference>
<dbReference type="GO" id="GO:0006002">
    <property type="term" value="P:fructose 6-phosphate metabolic process"/>
    <property type="evidence" value="ECO:0007669"/>
    <property type="project" value="TreeGrafter"/>
</dbReference>
<reference evidence="17" key="1">
    <citation type="journal article" date="2020" name="Ecol. Evol.">
        <title>Genome structure and content of the rice root-knot nematode (Meloidogyne graminicola).</title>
        <authorList>
            <person name="Phan N.T."/>
            <person name="Danchin E.G.J."/>
            <person name="Klopp C."/>
            <person name="Perfus-Barbeoch L."/>
            <person name="Kozlowski D.K."/>
            <person name="Koutsovoulos G.D."/>
            <person name="Lopez-Roques C."/>
            <person name="Bouchez O."/>
            <person name="Zahm M."/>
            <person name="Besnard G."/>
            <person name="Bellafiore S."/>
        </authorList>
    </citation>
    <scope>NUCLEOTIDE SEQUENCE</scope>
    <source>
        <strain evidence="17">VN-18</strain>
    </source>
</reference>
<feature type="transmembrane region" description="Helical" evidence="14">
    <location>
        <begin position="473"/>
        <end position="497"/>
    </location>
</feature>
<dbReference type="Pfam" id="PF13537">
    <property type="entry name" value="GATase_7"/>
    <property type="match status" value="1"/>
</dbReference>
<dbReference type="GO" id="GO:0004360">
    <property type="term" value="F:glutamine-fructose-6-phosphate transaminase (isomerizing) activity"/>
    <property type="evidence" value="ECO:0007669"/>
    <property type="project" value="UniProtKB-EC"/>
</dbReference>
<evidence type="ECO:0000256" key="6">
    <source>
        <dbReference type="ARBA" id="ARBA00022576"/>
    </source>
</evidence>
<evidence type="ECO:0000256" key="10">
    <source>
        <dbReference type="ARBA" id="ARBA00022962"/>
    </source>
</evidence>
<evidence type="ECO:0000256" key="11">
    <source>
        <dbReference type="ARBA" id="ARBA00022989"/>
    </source>
</evidence>
<feature type="domain" description="Glutamine amidotransferase type-2" evidence="15">
    <location>
        <begin position="489"/>
        <end position="790"/>
    </location>
</feature>
<keyword evidence="11 14" id="KW-1133">Transmembrane helix</keyword>
<dbReference type="InterPro" id="IPR005855">
    <property type="entry name" value="GFAT"/>
</dbReference>
<keyword evidence="12 14" id="KW-0472">Membrane</keyword>
<evidence type="ECO:0000259" key="16">
    <source>
        <dbReference type="PROSITE" id="PS51464"/>
    </source>
</evidence>
<protein>
    <recommendedName>
        <fullName evidence="5">glutamine--fructose-6-phosphate transaminase (isomerizing)</fullName>
        <ecNumber evidence="5">2.6.1.16</ecNumber>
    </recommendedName>
</protein>
<evidence type="ECO:0000256" key="9">
    <source>
        <dbReference type="ARBA" id="ARBA00022737"/>
    </source>
</evidence>
<feature type="domain" description="SIS" evidence="16">
    <location>
        <begin position="1036"/>
        <end position="1178"/>
    </location>
</feature>
<gene>
    <name evidence="17" type="ORF">Mgra_00003583</name>
</gene>
<dbReference type="PANTHER" id="PTHR10937">
    <property type="entry name" value="GLUCOSAMINE--FRUCTOSE-6-PHOSPHATE AMINOTRANSFERASE, ISOMERIZING"/>
    <property type="match status" value="1"/>
</dbReference>
<dbReference type="InterPro" id="IPR046348">
    <property type="entry name" value="SIS_dom_sf"/>
</dbReference>
<feature type="domain" description="SIS" evidence="16">
    <location>
        <begin position="865"/>
        <end position="1004"/>
    </location>
</feature>
<feature type="transmembrane region" description="Helical" evidence="14">
    <location>
        <begin position="355"/>
        <end position="377"/>
    </location>
</feature>